<evidence type="ECO:0000256" key="4">
    <source>
        <dbReference type="ARBA" id="ARBA00022840"/>
    </source>
</evidence>
<keyword evidence="2" id="KW-0547">Nucleotide-binding</keyword>
<name>A0ABW7YK78_9ACTN</name>
<dbReference type="InterPro" id="IPR000719">
    <property type="entry name" value="Prot_kinase_dom"/>
</dbReference>
<dbReference type="InterPro" id="IPR008271">
    <property type="entry name" value="Ser/Thr_kinase_AS"/>
</dbReference>
<feature type="domain" description="Protein kinase" evidence="6">
    <location>
        <begin position="6"/>
        <end position="246"/>
    </location>
</feature>
<dbReference type="Gene3D" id="1.10.510.10">
    <property type="entry name" value="Transferase(Phosphotransferase) domain 1"/>
    <property type="match status" value="1"/>
</dbReference>
<feature type="compositionally biased region" description="Polar residues" evidence="5">
    <location>
        <begin position="367"/>
        <end position="381"/>
    </location>
</feature>
<dbReference type="Proteomes" id="UP001612741">
    <property type="component" value="Unassembled WGS sequence"/>
</dbReference>
<dbReference type="PANTHER" id="PTHR43289:SF34">
    <property type="entry name" value="SERINE_THREONINE-PROTEIN KINASE YBDM-RELATED"/>
    <property type="match status" value="1"/>
</dbReference>
<gene>
    <name evidence="7" type="ORF">ACIBG2_00070</name>
</gene>
<evidence type="ECO:0000313" key="7">
    <source>
        <dbReference type="EMBL" id="MFI6495749.1"/>
    </source>
</evidence>
<reference evidence="7 8" key="1">
    <citation type="submission" date="2024-10" db="EMBL/GenBank/DDBJ databases">
        <title>The Natural Products Discovery Center: Release of the First 8490 Sequenced Strains for Exploring Actinobacteria Biosynthetic Diversity.</title>
        <authorList>
            <person name="Kalkreuter E."/>
            <person name="Kautsar S.A."/>
            <person name="Yang D."/>
            <person name="Bader C.D."/>
            <person name="Teijaro C.N."/>
            <person name="Fluegel L."/>
            <person name="Davis C.M."/>
            <person name="Simpson J.R."/>
            <person name="Lauterbach L."/>
            <person name="Steele A.D."/>
            <person name="Gui C."/>
            <person name="Meng S."/>
            <person name="Li G."/>
            <person name="Viehrig K."/>
            <person name="Ye F."/>
            <person name="Su P."/>
            <person name="Kiefer A.F."/>
            <person name="Nichols A."/>
            <person name="Cepeda A.J."/>
            <person name="Yan W."/>
            <person name="Fan B."/>
            <person name="Jiang Y."/>
            <person name="Adhikari A."/>
            <person name="Zheng C.-J."/>
            <person name="Schuster L."/>
            <person name="Cowan T.M."/>
            <person name="Smanski M.J."/>
            <person name="Chevrette M.G."/>
            <person name="De Carvalho L.P.S."/>
            <person name="Shen B."/>
        </authorList>
    </citation>
    <scope>NUCLEOTIDE SEQUENCE [LARGE SCALE GENOMIC DNA]</scope>
    <source>
        <strain evidence="7 8">NPDC050545</strain>
    </source>
</reference>
<dbReference type="Pfam" id="PF00069">
    <property type="entry name" value="Pkinase"/>
    <property type="match status" value="1"/>
</dbReference>
<evidence type="ECO:0000313" key="8">
    <source>
        <dbReference type="Proteomes" id="UP001612741"/>
    </source>
</evidence>
<proteinExistence type="predicted"/>
<evidence type="ECO:0000259" key="6">
    <source>
        <dbReference type="PROSITE" id="PS50011"/>
    </source>
</evidence>
<evidence type="ECO:0000256" key="1">
    <source>
        <dbReference type="ARBA" id="ARBA00022679"/>
    </source>
</evidence>
<evidence type="ECO:0000256" key="2">
    <source>
        <dbReference type="ARBA" id="ARBA00022741"/>
    </source>
</evidence>
<feature type="region of interest" description="Disordered" evidence="5">
    <location>
        <begin position="243"/>
        <end position="321"/>
    </location>
</feature>
<dbReference type="PROSITE" id="PS50011">
    <property type="entry name" value="PROTEIN_KINASE_DOM"/>
    <property type="match status" value="1"/>
</dbReference>
<feature type="compositionally biased region" description="Low complexity" evidence="5">
    <location>
        <begin position="244"/>
        <end position="263"/>
    </location>
</feature>
<dbReference type="SUPFAM" id="SSF56112">
    <property type="entry name" value="Protein kinase-like (PK-like)"/>
    <property type="match status" value="1"/>
</dbReference>
<accession>A0ABW7YK78</accession>
<dbReference type="Gene3D" id="3.30.200.20">
    <property type="entry name" value="Phosphorylase Kinase, domain 1"/>
    <property type="match status" value="1"/>
</dbReference>
<keyword evidence="3 7" id="KW-0418">Kinase</keyword>
<dbReference type="CDD" id="cd14014">
    <property type="entry name" value="STKc_PknB_like"/>
    <property type="match status" value="1"/>
</dbReference>
<keyword evidence="8" id="KW-1185">Reference proteome</keyword>
<keyword evidence="1" id="KW-0808">Transferase</keyword>
<organism evidence="7 8">
    <name type="scientific">Nonomuraea typhae</name>
    <dbReference type="NCBI Taxonomy" id="2603600"/>
    <lineage>
        <taxon>Bacteria</taxon>
        <taxon>Bacillati</taxon>
        <taxon>Actinomycetota</taxon>
        <taxon>Actinomycetes</taxon>
        <taxon>Streptosporangiales</taxon>
        <taxon>Streptosporangiaceae</taxon>
        <taxon>Nonomuraea</taxon>
    </lineage>
</organism>
<keyword evidence="4" id="KW-0067">ATP-binding</keyword>
<dbReference type="GO" id="GO:0004674">
    <property type="term" value="F:protein serine/threonine kinase activity"/>
    <property type="evidence" value="ECO:0007669"/>
    <property type="project" value="UniProtKB-KW"/>
</dbReference>
<dbReference type="RefSeq" id="WP_397077448.1">
    <property type="nucleotide sequence ID" value="NZ_JBITGY010000001.1"/>
</dbReference>
<keyword evidence="7" id="KW-0723">Serine/threonine-protein kinase</keyword>
<dbReference type="PROSITE" id="PS00108">
    <property type="entry name" value="PROTEIN_KINASE_ST"/>
    <property type="match status" value="1"/>
</dbReference>
<dbReference type="InterPro" id="IPR011009">
    <property type="entry name" value="Kinase-like_dom_sf"/>
</dbReference>
<comment type="caution">
    <text evidence="7">The sequence shown here is derived from an EMBL/GenBank/DDBJ whole genome shotgun (WGS) entry which is preliminary data.</text>
</comment>
<feature type="region of interest" description="Disordered" evidence="5">
    <location>
        <begin position="351"/>
        <end position="390"/>
    </location>
</feature>
<dbReference type="EMBL" id="JBITGY010000001">
    <property type="protein sequence ID" value="MFI6495749.1"/>
    <property type="molecule type" value="Genomic_DNA"/>
</dbReference>
<dbReference type="PANTHER" id="PTHR43289">
    <property type="entry name" value="MITOGEN-ACTIVATED PROTEIN KINASE KINASE KINASE 20-RELATED"/>
    <property type="match status" value="1"/>
</dbReference>
<feature type="compositionally biased region" description="Low complexity" evidence="5">
    <location>
        <begin position="284"/>
        <end position="298"/>
    </location>
</feature>
<protein>
    <submittedName>
        <fullName evidence="7">Serine/threonine protein kinase</fullName>
    </submittedName>
</protein>
<evidence type="ECO:0000256" key="5">
    <source>
        <dbReference type="SAM" id="MobiDB-lite"/>
    </source>
</evidence>
<evidence type="ECO:0000256" key="3">
    <source>
        <dbReference type="ARBA" id="ARBA00022777"/>
    </source>
</evidence>
<sequence>MQIGPYRIVRELGRGGQGIVYLGRDDRGDLAAVKVVPHVDRAFERELAAARQVDEFCTARVLFADLDHDPPYVAGEYIDGPPLTRAAPLHGSALTRLAIGTATALTAIHRAGVVHRDFKPANVLMGPDGPRVIDFGIARLVDVSQTQGTSGTPPYMAPEQFAGGEAGSAADVFAWGATMVFAATGRPPFGVDTFAAVAYRILHAPPDLGDLPEPLRGTVTRCLAKDPAARPTARDLLLELLGEPATAPPGRGGAPATAPPGRDGAPGGRPPDAAWQESALRQGAAAAHPATPVTHYPPGGTSPAGLPVTTAPGSGGGAVPRKSVSRRALLAAGGAVAAAAVATGVVLWRGGPGTGEEPVGDGPTPGTRGSTAQVTTPQADATPSAAPAPGQLADALQTAVALAPLADFTFDGRLAQGTWHTVADGRVFYVAQSSESRSDMSVTAEHTVPKLSARVVTFDGEAFVNGKPVTDYKATPIMIYAGMAHEMASIRNLIGLARATGQLKSDGRTYTGSLTTTDAPERLRRVFESEETTQEQLKKTTLSWTLKLDQRDRPRSLDLAWNVPLPGGGDLLSHTYEIRYVKWRVEEIAEPG</sequence>